<dbReference type="Gene3D" id="3.30.1120.90">
    <property type="entry name" value="Nucleosome assembly protein"/>
    <property type="match status" value="1"/>
</dbReference>
<evidence type="ECO:0000313" key="4">
    <source>
        <dbReference type="Proteomes" id="UP000695000"/>
    </source>
</evidence>
<feature type="compositionally biased region" description="Basic and acidic residues" evidence="3">
    <location>
        <begin position="354"/>
        <end position="363"/>
    </location>
</feature>
<dbReference type="InterPro" id="IPR037231">
    <property type="entry name" value="NAP-like_sf"/>
</dbReference>
<gene>
    <name evidence="5 6" type="primary">LOC108569244</name>
</gene>
<comment type="similarity">
    <text evidence="1 2">Belongs to the nucleosome assembly protein (NAP) family.</text>
</comment>
<dbReference type="GeneID" id="108569244"/>
<evidence type="ECO:0000256" key="1">
    <source>
        <dbReference type="ARBA" id="ARBA00009947"/>
    </source>
</evidence>
<evidence type="ECO:0000256" key="2">
    <source>
        <dbReference type="RuleBase" id="RU003876"/>
    </source>
</evidence>
<evidence type="ECO:0000313" key="6">
    <source>
        <dbReference type="RefSeq" id="XP_017786209.1"/>
    </source>
</evidence>
<dbReference type="Proteomes" id="UP000695000">
    <property type="component" value="Unplaced"/>
</dbReference>
<dbReference type="Gene3D" id="1.20.5.1500">
    <property type="match status" value="1"/>
</dbReference>
<protein>
    <submittedName>
        <fullName evidence="5 6">Nucleosome assembly protein 1-like 1-B</fullName>
    </submittedName>
</protein>
<keyword evidence="4" id="KW-1185">Reference proteome</keyword>
<feature type="compositionally biased region" description="Acidic residues" evidence="3">
    <location>
        <begin position="323"/>
        <end position="350"/>
    </location>
</feature>
<feature type="compositionally biased region" description="Acidic residues" evidence="3">
    <location>
        <begin position="11"/>
        <end position="22"/>
    </location>
</feature>
<feature type="compositionally biased region" description="Basic and acidic residues" evidence="3">
    <location>
        <begin position="1"/>
        <end position="10"/>
    </location>
</feature>
<sequence length="363" mass="42527">MATENEHVGDCPEDLEYAEEEDSKDIMKFQRVLDALQKPAIEEMMAALPAPVKRRIKALKKLQLEQINIEAKFFEEVHALECKYHKMYAPLYEKRHTVISGEYEPKDDECDWVSDEEEEITKDLEEKANLAETPKVEEDVKGIPDFWLTIFRNVDLLSEMVQEHDEPILKYLTDIKTKFIESPMGFVLEFYFAPNEYFTDSVLIKEYDMKCLPEADDPFGFEGPEIFKCKGCTINWNKGMNVTVKTMKKKQKHKSRGVVRVITKTVRNDSFFNFFEPPVIPEDVNEDDVDEELRLILTTDFEIGHYIRERIVPRAVLYFTGEDIENEEDDYNEDGEEMEEEDDDDNEDCNEIAKNAKDNCKQQ</sequence>
<dbReference type="PANTHER" id="PTHR11875">
    <property type="entry name" value="TESTIS-SPECIFIC Y-ENCODED PROTEIN"/>
    <property type="match status" value="1"/>
</dbReference>
<organism evidence="4 5">
    <name type="scientific">Nicrophorus vespilloides</name>
    <name type="common">Boreal carrion beetle</name>
    <dbReference type="NCBI Taxonomy" id="110193"/>
    <lineage>
        <taxon>Eukaryota</taxon>
        <taxon>Metazoa</taxon>
        <taxon>Ecdysozoa</taxon>
        <taxon>Arthropoda</taxon>
        <taxon>Hexapoda</taxon>
        <taxon>Insecta</taxon>
        <taxon>Pterygota</taxon>
        <taxon>Neoptera</taxon>
        <taxon>Endopterygota</taxon>
        <taxon>Coleoptera</taxon>
        <taxon>Polyphaga</taxon>
        <taxon>Staphyliniformia</taxon>
        <taxon>Silphidae</taxon>
        <taxon>Nicrophorinae</taxon>
        <taxon>Nicrophorus</taxon>
    </lineage>
</organism>
<accession>A0ABM1NHA8</accession>
<name>A0ABM1NHA8_NICVS</name>
<feature type="region of interest" description="Disordered" evidence="3">
    <location>
        <begin position="323"/>
        <end position="363"/>
    </location>
</feature>
<proteinExistence type="inferred from homology"/>
<reference evidence="5 6" key="1">
    <citation type="submission" date="2025-05" db="UniProtKB">
        <authorList>
            <consortium name="RefSeq"/>
        </authorList>
    </citation>
    <scope>IDENTIFICATION</scope>
    <source>
        <tissue evidence="5 6">Whole Larva</tissue>
    </source>
</reference>
<dbReference type="RefSeq" id="XP_017786209.1">
    <property type="nucleotide sequence ID" value="XM_017930720.1"/>
</dbReference>
<dbReference type="InterPro" id="IPR002164">
    <property type="entry name" value="NAP_family"/>
</dbReference>
<evidence type="ECO:0000256" key="3">
    <source>
        <dbReference type="SAM" id="MobiDB-lite"/>
    </source>
</evidence>
<evidence type="ECO:0000313" key="5">
    <source>
        <dbReference type="RefSeq" id="XP_017786208.1"/>
    </source>
</evidence>
<feature type="region of interest" description="Disordered" evidence="3">
    <location>
        <begin position="1"/>
        <end position="22"/>
    </location>
</feature>
<dbReference type="SUPFAM" id="SSF143113">
    <property type="entry name" value="NAP-like"/>
    <property type="match status" value="1"/>
</dbReference>
<dbReference type="RefSeq" id="XP_017786208.1">
    <property type="nucleotide sequence ID" value="XM_017930719.1"/>
</dbReference>
<dbReference type="Pfam" id="PF00956">
    <property type="entry name" value="NAP"/>
    <property type="match status" value="1"/>
</dbReference>